<dbReference type="GO" id="GO:0003677">
    <property type="term" value="F:DNA binding"/>
    <property type="evidence" value="ECO:0007669"/>
    <property type="project" value="UniProtKB-KW"/>
</dbReference>
<dbReference type="HOGENOM" id="CLU_047691_15_5_11"/>
<dbReference type="InterPro" id="IPR039425">
    <property type="entry name" value="RNA_pol_sigma-70-like"/>
</dbReference>
<evidence type="ECO:0000256" key="1">
    <source>
        <dbReference type="ARBA" id="ARBA00010641"/>
    </source>
</evidence>
<dbReference type="PANTHER" id="PTHR43133">
    <property type="entry name" value="RNA POLYMERASE ECF-TYPE SIGMA FACTO"/>
    <property type="match status" value="1"/>
</dbReference>
<dbReference type="KEGG" id="cfi:Celf_0852"/>
<dbReference type="PANTHER" id="PTHR43133:SF8">
    <property type="entry name" value="RNA POLYMERASE SIGMA FACTOR HI_1459-RELATED"/>
    <property type="match status" value="1"/>
</dbReference>
<dbReference type="InterPro" id="IPR013325">
    <property type="entry name" value="RNA_pol_sigma_r2"/>
</dbReference>
<keyword evidence="9" id="KW-1185">Reference proteome</keyword>
<evidence type="ECO:0000256" key="3">
    <source>
        <dbReference type="ARBA" id="ARBA00023082"/>
    </source>
</evidence>
<dbReference type="InterPro" id="IPR013249">
    <property type="entry name" value="RNA_pol_sigma70_r4_t2"/>
</dbReference>
<keyword evidence="5" id="KW-0804">Transcription</keyword>
<gene>
    <name evidence="8" type="ordered locus">Celf_0852</name>
</gene>
<dbReference type="Proteomes" id="UP000008460">
    <property type="component" value="Chromosome"/>
</dbReference>
<dbReference type="InterPro" id="IPR007627">
    <property type="entry name" value="RNA_pol_sigma70_r2"/>
</dbReference>
<dbReference type="GO" id="GO:0016987">
    <property type="term" value="F:sigma factor activity"/>
    <property type="evidence" value="ECO:0007669"/>
    <property type="project" value="UniProtKB-KW"/>
</dbReference>
<evidence type="ECO:0000313" key="8">
    <source>
        <dbReference type="EMBL" id="AEE44990.1"/>
    </source>
</evidence>
<evidence type="ECO:0000256" key="5">
    <source>
        <dbReference type="ARBA" id="ARBA00023163"/>
    </source>
</evidence>
<sequence>MAAWEQVLDDLVQVRGHALVRYATLLTGDRREAEDLVQEALVRCFGQTRPLRDAVAAEAYVRRAVLSVFLDGHRQRSRWSAVRHLVARHDVEESPEQAAVERASVEAALATLAPRLRATVVLRFYDDLTVPEIARRLGLADGTVKRYLSDAIDALEPLLGPLHAARTTDIELVSTREGR</sequence>
<dbReference type="InterPro" id="IPR014284">
    <property type="entry name" value="RNA_pol_sigma-70_dom"/>
</dbReference>
<reference evidence="8 9" key="1">
    <citation type="submission" date="2011-04" db="EMBL/GenBank/DDBJ databases">
        <title>Complete sequence of Cellulomonas fimi ATCC 484.</title>
        <authorList>
            <consortium name="US DOE Joint Genome Institute"/>
            <person name="Lucas S."/>
            <person name="Han J."/>
            <person name="Lapidus A."/>
            <person name="Cheng J.-F."/>
            <person name="Goodwin L."/>
            <person name="Pitluck S."/>
            <person name="Peters L."/>
            <person name="Chertkov O."/>
            <person name="Detter J.C."/>
            <person name="Han C."/>
            <person name="Tapia R."/>
            <person name="Land M."/>
            <person name="Hauser L."/>
            <person name="Kyrpides N."/>
            <person name="Ivanova N."/>
            <person name="Ovchinnikova G."/>
            <person name="Pagani I."/>
            <person name="Mead D."/>
            <person name="Brumm P."/>
            <person name="Woyke T."/>
        </authorList>
    </citation>
    <scope>NUCLEOTIDE SEQUENCE [LARGE SCALE GENOMIC DNA]</scope>
    <source>
        <strain evidence="9">ATCC 484 / DSM 20113 / JCM 1341 / NBRC 15513 / NCIMB 8980 / NCTC 7547</strain>
    </source>
</reference>
<keyword evidence="2" id="KW-0805">Transcription regulation</keyword>
<dbReference type="RefSeq" id="WP_013770019.1">
    <property type="nucleotide sequence ID" value="NC_015514.1"/>
</dbReference>
<evidence type="ECO:0000259" key="7">
    <source>
        <dbReference type="Pfam" id="PF08281"/>
    </source>
</evidence>
<evidence type="ECO:0000259" key="6">
    <source>
        <dbReference type="Pfam" id="PF04542"/>
    </source>
</evidence>
<evidence type="ECO:0000256" key="2">
    <source>
        <dbReference type="ARBA" id="ARBA00023015"/>
    </source>
</evidence>
<dbReference type="SUPFAM" id="SSF88946">
    <property type="entry name" value="Sigma2 domain of RNA polymerase sigma factors"/>
    <property type="match status" value="1"/>
</dbReference>
<feature type="domain" description="RNA polymerase sigma factor 70 region 4 type 2" evidence="7">
    <location>
        <begin position="104"/>
        <end position="153"/>
    </location>
</feature>
<dbReference type="SUPFAM" id="SSF88659">
    <property type="entry name" value="Sigma3 and sigma4 domains of RNA polymerase sigma factors"/>
    <property type="match status" value="1"/>
</dbReference>
<dbReference type="NCBIfam" id="TIGR02937">
    <property type="entry name" value="sigma70-ECF"/>
    <property type="match status" value="1"/>
</dbReference>
<dbReference type="Gene3D" id="1.10.10.10">
    <property type="entry name" value="Winged helix-like DNA-binding domain superfamily/Winged helix DNA-binding domain"/>
    <property type="match status" value="1"/>
</dbReference>
<dbReference type="EMBL" id="CP002666">
    <property type="protein sequence ID" value="AEE44990.1"/>
    <property type="molecule type" value="Genomic_DNA"/>
</dbReference>
<dbReference type="STRING" id="590998.Celf_0852"/>
<name>F4H0L7_CELFA</name>
<proteinExistence type="inferred from homology"/>
<dbReference type="AlphaFoldDB" id="F4H0L7"/>
<evidence type="ECO:0000256" key="4">
    <source>
        <dbReference type="ARBA" id="ARBA00023125"/>
    </source>
</evidence>
<dbReference type="Pfam" id="PF08281">
    <property type="entry name" value="Sigma70_r4_2"/>
    <property type="match status" value="1"/>
</dbReference>
<evidence type="ECO:0000313" key="9">
    <source>
        <dbReference type="Proteomes" id="UP000008460"/>
    </source>
</evidence>
<protein>
    <submittedName>
        <fullName evidence="8">RNA polymerase, sigma-24 subunit, ECF subfamily</fullName>
    </submittedName>
</protein>
<dbReference type="Pfam" id="PF04542">
    <property type="entry name" value="Sigma70_r2"/>
    <property type="match status" value="1"/>
</dbReference>
<dbReference type="InterPro" id="IPR036388">
    <property type="entry name" value="WH-like_DNA-bd_sf"/>
</dbReference>
<dbReference type="InterPro" id="IPR013324">
    <property type="entry name" value="RNA_pol_sigma_r3/r4-like"/>
</dbReference>
<feature type="domain" description="RNA polymerase sigma-70 region 2" evidence="6">
    <location>
        <begin position="16"/>
        <end position="78"/>
    </location>
</feature>
<keyword evidence="3" id="KW-0731">Sigma factor</keyword>
<keyword evidence="4" id="KW-0238">DNA-binding</keyword>
<dbReference type="GO" id="GO:0006352">
    <property type="term" value="P:DNA-templated transcription initiation"/>
    <property type="evidence" value="ECO:0007669"/>
    <property type="project" value="InterPro"/>
</dbReference>
<dbReference type="CDD" id="cd06171">
    <property type="entry name" value="Sigma70_r4"/>
    <property type="match status" value="1"/>
</dbReference>
<comment type="similarity">
    <text evidence="1">Belongs to the sigma-70 factor family. ECF subfamily.</text>
</comment>
<dbReference type="eggNOG" id="COG1595">
    <property type="taxonomic scope" value="Bacteria"/>
</dbReference>
<organism evidence="8 9">
    <name type="scientific">Cellulomonas fimi (strain ATCC 484 / DSM 20113 / JCM 1341 / CCUG 24087 / LMG 16345 / NBRC 15513 / NCIMB 8980 / NCTC 7547 / NRS-133)</name>
    <dbReference type="NCBI Taxonomy" id="590998"/>
    <lineage>
        <taxon>Bacteria</taxon>
        <taxon>Bacillati</taxon>
        <taxon>Actinomycetota</taxon>
        <taxon>Actinomycetes</taxon>
        <taxon>Micrococcales</taxon>
        <taxon>Cellulomonadaceae</taxon>
        <taxon>Cellulomonas</taxon>
    </lineage>
</organism>
<accession>F4H0L7</accession>
<dbReference type="Gene3D" id="1.10.1740.10">
    <property type="match status" value="1"/>
</dbReference>